<protein>
    <submittedName>
        <fullName evidence="3">FAD-binding molybdopterin dehydrogenase</fullName>
    </submittedName>
</protein>
<dbReference type="InterPro" id="IPR005107">
    <property type="entry name" value="CO_DH_flav_C"/>
</dbReference>
<dbReference type="InterPro" id="IPR016167">
    <property type="entry name" value="FAD-bd_PCMH_sub1"/>
</dbReference>
<evidence type="ECO:0000313" key="4">
    <source>
        <dbReference type="Proteomes" id="UP000059542"/>
    </source>
</evidence>
<proteinExistence type="predicted"/>
<dbReference type="PANTHER" id="PTHR42659">
    <property type="entry name" value="XANTHINE DEHYDROGENASE SUBUNIT C-RELATED"/>
    <property type="match status" value="1"/>
</dbReference>
<dbReference type="SUPFAM" id="SSF55447">
    <property type="entry name" value="CO dehydrogenase flavoprotein C-terminal domain-like"/>
    <property type="match status" value="1"/>
</dbReference>
<dbReference type="SMART" id="SM01092">
    <property type="entry name" value="CO_deh_flav_C"/>
    <property type="match status" value="1"/>
</dbReference>
<dbReference type="GO" id="GO:0071949">
    <property type="term" value="F:FAD binding"/>
    <property type="evidence" value="ECO:0007669"/>
    <property type="project" value="InterPro"/>
</dbReference>
<dbReference type="SUPFAM" id="SSF56176">
    <property type="entry name" value="FAD-binding/transporter-associated domain-like"/>
    <property type="match status" value="1"/>
</dbReference>
<gene>
    <name evidence="3" type="ORF">AUC43_02050</name>
</gene>
<dbReference type="Proteomes" id="UP000059542">
    <property type="component" value="Chromosome"/>
</dbReference>
<dbReference type="KEGG" id="hyg:AUC43_02050"/>
<keyword evidence="1" id="KW-0285">Flavoprotein</keyword>
<dbReference type="GO" id="GO:0016491">
    <property type="term" value="F:oxidoreductase activity"/>
    <property type="evidence" value="ECO:0007669"/>
    <property type="project" value="InterPro"/>
</dbReference>
<dbReference type="InterPro" id="IPR016169">
    <property type="entry name" value="FAD-bd_PCMH_sub2"/>
</dbReference>
<dbReference type="Gene3D" id="3.30.465.10">
    <property type="match status" value="2"/>
</dbReference>
<evidence type="ECO:0000256" key="1">
    <source>
        <dbReference type="ARBA" id="ARBA00022827"/>
    </source>
</evidence>
<sequence length="328" mass="34898">MENFTYLQASQAKEATAAVHDHKGAAFIAGGTTLLDLMKLNVENHNQLVDINMLAFKGVEQTADGLRIGALERMSDVGENPLVVQQYPVISQSLLQAASPQLRNMASIGGNLLQRTRCGYFRDTAFPCNKRQPGSGCPAQDGENRNLAILGGSKACIATYPGDLAVALVALDAVVLLENAKGKQRHVPLLDFHLVPGNTPQRETVIELGELIVSVTVPAAAHARKSMYLKVRDRASYAFALVSAAVGLDVQGGQIRSARVALGGVGTKPWRSLAAEKILTGAPATEATFRAAAAAAVREAQPREQNRFKIELAQNTLVRALTDVAAKA</sequence>
<dbReference type="PROSITE" id="PS51387">
    <property type="entry name" value="FAD_PCMH"/>
    <property type="match status" value="1"/>
</dbReference>
<dbReference type="AlphaFoldDB" id="A0A0U4BZ42"/>
<evidence type="ECO:0000259" key="2">
    <source>
        <dbReference type="PROSITE" id="PS51387"/>
    </source>
</evidence>
<accession>A0A0U4BZ42</accession>
<dbReference type="Pfam" id="PF03450">
    <property type="entry name" value="CO_deh_flav_C"/>
    <property type="match status" value="1"/>
</dbReference>
<feature type="domain" description="FAD-binding PCMH-type" evidence="2">
    <location>
        <begin position="1"/>
        <end position="222"/>
    </location>
</feature>
<dbReference type="EMBL" id="CP013909">
    <property type="protein sequence ID" value="ALW83986.1"/>
    <property type="molecule type" value="Genomic_DNA"/>
</dbReference>
<dbReference type="Gene3D" id="3.30.43.10">
    <property type="entry name" value="Uridine Diphospho-n-acetylenolpyruvylglucosamine Reductase, domain 2"/>
    <property type="match status" value="1"/>
</dbReference>
<reference evidence="3 4" key="1">
    <citation type="submission" date="2015-12" db="EMBL/GenBank/DDBJ databases">
        <authorList>
            <person name="Shamseldin A."/>
            <person name="Moawad H."/>
            <person name="Abd El-Rahim W.M."/>
            <person name="Sadowsky M.J."/>
        </authorList>
    </citation>
    <scope>NUCLEOTIDE SEQUENCE [LARGE SCALE GENOMIC DNA]</scope>
    <source>
        <strain evidence="3 4">DG5B</strain>
    </source>
</reference>
<dbReference type="RefSeq" id="WP_068189196.1">
    <property type="nucleotide sequence ID" value="NZ_CP013909.1"/>
</dbReference>
<dbReference type="InterPro" id="IPR036683">
    <property type="entry name" value="CO_DH_flav_C_dom_sf"/>
</dbReference>
<dbReference type="InterPro" id="IPR036318">
    <property type="entry name" value="FAD-bd_PCMH-like_sf"/>
</dbReference>
<dbReference type="OrthoDB" id="9814706at2"/>
<dbReference type="Gene3D" id="3.30.390.50">
    <property type="entry name" value="CO dehydrogenase flavoprotein, C-terminal domain"/>
    <property type="match status" value="1"/>
</dbReference>
<dbReference type="InterPro" id="IPR002346">
    <property type="entry name" value="Mopterin_DH_FAD-bd"/>
</dbReference>
<dbReference type="STRING" id="1411621.AUC43_02050"/>
<organism evidence="3 4">
    <name type="scientific">Hymenobacter sedentarius</name>
    <dbReference type="NCBI Taxonomy" id="1411621"/>
    <lineage>
        <taxon>Bacteria</taxon>
        <taxon>Pseudomonadati</taxon>
        <taxon>Bacteroidota</taxon>
        <taxon>Cytophagia</taxon>
        <taxon>Cytophagales</taxon>
        <taxon>Hymenobacteraceae</taxon>
        <taxon>Hymenobacter</taxon>
    </lineage>
</organism>
<dbReference type="Pfam" id="PF00941">
    <property type="entry name" value="FAD_binding_5"/>
    <property type="match status" value="1"/>
</dbReference>
<evidence type="ECO:0000313" key="3">
    <source>
        <dbReference type="EMBL" id="ALW83986.1"/>
    </source>
</evidence>
<dbReference type="PANTHER" id="PTHR42659:SF9">
    <property type="entry name" value="XANTHINE DEHYDROGENASE FAD-BINDING SUBUNIT XDHB-RELATED"/>
    <property type="match status" value="1"/>
</dbReference>
<keyword evidence="4" id="KW-1185">Reference proteome</keyword>
<dbReference type="InterPro" id="IPR016166">
    <property type="entry name" value="FAD-bd_PCMH"/>
</dbReference>
<dbReference type="InterPro" id="IPR051312">
    <property type="entry name" value="Diverse_Substr_Oxidored"/>
</dbReference>
<name>A0A0U4BZ42_9BACT</name>
<keyword evidence="1" id="KW-0274">FAD</keyword>